<evidence type="ECO:0000256" key="3">
    <source>
        <dbReference type="ARBA" id="ARBA00022679"/>
    </source>
</evidence>
<feature type="binding site" description="in other chain" evidence="5">
    <location>
        <position position="22"/>
    </location>
    <ligand>
        <name>dUMP</name>
        <dbReference type="ChEBI" id="CHEBI:246422"/>
        <note>ligand shared between dimeric partners</note>
    </ligand>
</feature>
<dbReference type="AlphaFoldDB" id="A0A0G0IGW9"/>
<dbReference type="Pfam" id="PF00303">
    <property type="entry name" value="Thymidylat_synt"/>
    <property type="match status" value="1"/>
</dbReference>
<feature type="binding site" description="in other chain" evidence="5">
    <location>
        <position position="212"/>
    </location>
    <ligand>
        <name>dUMP</name>
        <dbReference type="ChEBI" id="CHEBI:246422"/>
        <note>ligand shared between dimeric partners</note>
    </ligand>
</feature>
<dbReference type="NCBIfam" id="TIGR03284">
    <property type="entry name" value="thym_sym"/>
    <property type="match status" value="1"/>
</dbReference>
<comment type="caution">
    <text evidence="5">Lacks conserved residue(s) required for the propagation of feature annotation.</text>
</comment>
<dbReference type="CDD" id="cd00351">
    <property type="entry name" value="TS_Pyrimidine_HMase"/>
    <property type="match status" value="1"/>
</dbReference>
<evidence type="ECO:0000256" key="1">
    <source>
        <dbReference type="ARBA" id="ARBA00011947"/>
    </source>
</evidence>
<comment type="caution">
    <text evidence="8">The sequence shown here is derived from an EMBL/GenBank/DDBJ whole genome shotgun (WGS) entry which is preliminary data.</text>
</comment>
<dbReference type="InterPro" id="IPR036926">
    <property type="entry name" value="Thymidate_synth/dCMP_Mease_sf"/>
</dbReference>
<evidence type="ECO:0000313" key="9">
    <source>
        <dbReference type="Proteomes" id="UP000034366"/>
    </source>
</evidence>
<dbReference type="GO" id="GO:0032259">
    <property type="term" value="P:methylation"/>
    <property type="evidence" value="ECO:0007669"/>
    <property type="project" value="UniProtKB-KW"/>
</dbReference>
<comment type="catalytic activity">
    <reaction evidence="5">
        <text>dUMP + (6R)-5,10-methylene-5,6,7,8-tetrahydrofolate = 7,8-dihydrofolate + dTMP</text>
        <dbReference type="Rhea" id="RHEA:12104"/>
        <dbReference type="ChEBI" id="CHEBI:15636"/>
        <dbReference type="ChEBI" id="CHEBI:57451"/>
        <dbReference type="ChEBI" id="CHEBI:63528"/>
        <dbReference type="ChEBI" id="CHEBI:246422"/>
        <dbReference type="EC" id="2.1.1.45"/>
    </reaction>
</comment>
<dbReference type="UniPathway" id="UPA00575"/>
<feature type="binding site" evidence="5">
    <location>
        <position position="298"/>
    </location>
    <ligand>
        <name>(6R)-5,10-methylene-5,6,7,8-tetrahydrofolate</name>
        <dbReference type="ChEBI" id="CHEBI:15636"/>
    </ligand>
</feature>
<gene>
    <name evidence="5" type="primary">thyA</name>
    <name evidence="8" type="ORF">US67_C0008G0016</name>
</gene>
<keyword evidence="3 5" id="KW-0808">Transferase</keyword>
<dbReference type="GO" id="GO:0006231">
    <property type="term" value="P:dTMP biosynthetic process"/>
    <property type="evidence" value="ECO:0007669"/>
    <property type="project" value="UniProtKB-UniRule"/>
</dbReference>
<name>A0A0G0IGW9_9BACT</name>
<keyword evidence="4 5" id="KW-0545">Nucleotide biosynthesis</keyword>
<evidence type="ECO:0000259" key="7">
    <source>
        <dbReference type="Pfam" id="PF00303"/>
    </source>
</evidence>
<dbReference type="PATRIC" id="fig|1618592.3.peg.200"/>
<dbReference type="PROSITE" id="PS00091">
    <property type="entry name" value="THYMIDYLATE_SYNTHASE"/>
    <property type="match status" value="1"/>
</dbReference>
<evidence type="ECO:0000313" key="8">
    <source>
        <dbReference type="EMBL" id="KKQ50235.1"/>
    </source>
</evidence>
<feature type="binding site" evidence="5">
    <location>
        <begin position="161"/>
        <end position="162"/>
    </location>
    <ligand>
        <name>dUMP</name>
        <dbReference type="ChEBI" id="CHEBI:246422"/>
        <note>ligand shared between dimeric partners</note>
    </ligand>
</feature>
<comment type="pathway">
    <text evidence="5">Pyrimidine metabolism; dTTP biosynthesis.</text>
</comment>
<keyword evidence="5" id="KW-0963">Cytoplasm</keyword>
<evidence type="ECO:0000256" key="4">
    <source>
        <dbReference type="ARBA" id="ARBA00022727"/>
    </source>
</evidence>
<dbReference type="InterPro" id="IPR045097">
    <property type="entry name" value="Thymidate_synth/dCMP_Mease"/>
</dbReference>
<accession>A0A0G0IGW9</accession>
<comment type="function">
    <text evidence="5">Catalyzes the reductive methylation of 2'-deoxyuridine-5'-monophosphate (dUMP) to 2'-deoxythymidine-5'-monophosphate (dTMP) while utilizing 5,10-methylenetetrahydrofolate (mTHF) as the methyl donor and reductant in the reaction, yielding dihydrofolate (DHF) as a by-product. This enzymatic reaction provides an intracellular de novo source of dTMP, an essential precursor for DNA biosynthesis.</text>
</comment>
<organism evidence="8 9">
    <name type="scientific">Candidatus Woesebacteria bacterium GW2011_GWD1_38_10</name>
    <dbReference type="NCBI Taxonomy" id="1618592"/>
    <lineage>
        <taxon>Bacteria</taxon>
        <taxon>Candidatus Woeseibacteriota</taxon>
    </lineage>
</organism>
<sequence length="299" mass="34879">MLQYQNLLSDILKNGVIEKNERTGTGTKKVYGRMFRFDLSKGFPLLTTKKMFTKGVIYELLWMISGNSNIRYLVQNGVNIWNEWPYQNYITKNKFEKKYPIYSDKWLAEKERFVEKIKNDLKFAKKWGDCGPFYGVQWRNFSGVDQLSWVINEIKKNPGSRRLIVNAWNAPLIDKMALPPCHVMYQFNVAYGKLSCMMYQRSVDTFLGLPFNIASYALLTLMVAQVTGHKPGALVMALADTHLYLNHIKQAKEQILRKPYKLPQMKLNPKVKSLFEFKFEDFELVNYKSHPAIKAEISV</sequence>
<dbReference type="Gene3D" id="3.30.572.10">
    <property type="entry name" value="Thymidylate synthase/dCMP hydroxymethylase domain"/>
    <property type="match status" value="1"/>
</dbReference>
<comment type="subunit">
    <text evidence="5">Homodimer.</text>
</comment>
<dbReference type="EC" id="2.1.1.45" evidence="1 5"/>
<keyword evidence="2 5" id="KW-0489">Methyltransferase</keyword>
<comment type="subcellular location">
    <subcellularLocation>
        <location evidence="5">Cytoplasm</location>
    </subcellularLocation>
</comment>
<dbReference type="HAMAP" id="MF_00008">
    <property type="entry name" value="Thymidy_synth_bact"/>
    <property type="match status" value="1"/>
</dbReference>
<dbReference type="SUPFAM" id="SSF55831">
    <property type="entry name" value="Thymidylate synthase/dCMP hydroxymethylase"/>
    <property type="match status" value="1"/>
</dbReference>
<dbReference type="GO" id="GO:0004799">
    <property type="term" value="F:thymidylate synthase activity"/>
    <property type="evidence" value="ECO:0007669"/>
    <property type="project" value="UniProtKB-UniRule"/>
</dbReference>
<protein>
    <recommendedName>
        <fullName evidence="1 5">Thymidylate synthase</fullName>
        <shortName evidence="5">TS</shortName>
        <shortName evidence="5">TSase</shortName>
        <ecNumber evidence="1 5">2.1.1.45</ecNumber>
    </recommendedName>
</protein>
<comment type="similarity">
    <text evidence="5">Belongs to the thymidylate synthase family. Bacterial-type ThyA subfamily.</text>
</comment>
<feature type="active site" evidence="6">
    <location>
        <position position="181"/>
    </location>
</feature>
<dbReference type="InterPro" id="IPR020940">
    <property type="entry name" value="Thymidylate_synthase_AS"/>
</dbReference>
<dbReference type="PRINTS" id="PR00108">
    <property type="entry name" value="THYMDSNTHASE"/>
</dbReference>
<dbReference type="PANTHER" id="PTHR11548:SF1">
    <property type="entry name" value="THYMIDYLATE SYNTHASE 1"/>
    <property type="match status" value="1"/>
</dbReference>
<dbReference type="NCBIfam" id="NF002496">
    <property type="entry name" value="PRK01827.1-2"/>
    <property type="match status" value="1"/>
</dbReference>
<evidence type="ECO:0000256" key="5">
    <source>
        <dbReference type="HAMAP-Rule" id="MF_00008"/>
    </source>
</evidence>
<dbReference type="PANTHER" id="PTHR11548">
    <property type="entry name" value="THYMIDYLATE SYNTHASE 1"/>
    <property type="match status" value="1"/>
</dbReference>
<dbReference type="Proteomes" id="UP000034366">
    <property type="component" value="Unassembled WGS sequence"/>
</dbReference>
<dbReference type="GO" id="GO:0005829">
    <property type="term" value="C:cytosol"/>
    <property type="evidence" value="ECO:0007669"/>
    <property type="project" value="TreeGrafter"/>
</dbReference>
<dbReference type="GO" id="GO:0006235">
    <property type="term" value="P:dTTP biosynthetic process"/>
    <property type="evidence" value="ECO:0007669"/>
    <property type="project" value="UniProtKB-UniRule"/>
</dbReference>
<feature type="binding site" description="in other chain" evidence="5">
    <location>
        <begin position="242"/>
        <end position="244"/>
    </location>
    <ligand>
        <name>dUMP</name>
        <dbReference type="ChEBI" id="CHEBI:246422"/>
        <note>ligand shared between dimeric partners</note>
    </ligand>
</feature>
<dbReference type="EMBL" id="LBTW01000008">
    <property type="protein sequence ID" value="KKQ50235.1"/>
    <property type="molecule type" value="Genomic_DNA"/>
</dbReference>
<feature type="domain" description="Thymidylate synthase/dCMP hydroxymethylase" evidence="7">
    <location>
        <begin position="3"/>
        <end position="299"/>
    </location>
</feature>
<feature type="binding site" evidence="5">
    <location>
        <position position="204"/>
    </location>
    <ligand>
        <name>(6R)-5,10-methylene-5,6,7,8-tetrahydrofolate</name>
        <dbReference type="ChEBI" id="CHEBI:15636"/>
    </ligand>
</feature>
<evidence type="ECO:0000256" key="6">
    <source>
        <dbReference type="PROSITE-ProRule" id="PRU10016"/>
    </source>
</evidence>
<dbReference type="InterPro" id="IPR023451">
    <property type="entry name" value="Thymidate_synth/dCMP_Mease_dom"/>
</dbReference>
<evidence type="ECO:0000256" key="2">
    <source>
        <dbReference type="ARBA" id="ARBA00022603"/>
    </source>
</evidence>
<proteinExistence type="inferred from homology"/>
<reference evidence="8 9" key="1">
    <citation type="journal article" date="2015" name="Nature">
        <title>rRNA introns, odd ribosomes, and small enigmatic genomes across a large radiation of phyla.</title>
        <authorList>
            <person name="Brown C.T."/>
            <person name="Hug L.A."/>
            <person name="Thomas B.C."/>
            <person name="Sharon I."/>
            <person name="Castelle C.J."/>
            <person name="Singh A."/>
            <person name="Wilkins M.J."/>
            <person name="Williams K.H."/>
            <person name="Banfield J.F."/>
        </authorList>
    </citation>
    <scope>NUCLEOTIDE SEQUENCE [LARGE SCALE GENOMIC DNA]</scope>
</reference>
<dbReference type="InterPro" id="IPR000398">
    <property type="entry name" value="Thymidylate_synthase"/>
</dbReference>
<feature type="binding site" description="in other chain" evidence="5">
    <location>
        <begin position="201"/>
        <end position="204"/>
    </location>
    <ligand>
        <name>dUMP</name>
        <dbReference type="ChEBI" id="CHEBI:246422"/>
        <note>ligand shared between dimeric partners</note>
    </ligand>
</feature>
<feature type="active site" description="Nucleophile" evidence="5">
    <location>
        <position position="181"/>
    </location>
</feature>